<name>A0A367KYP1_RHIST</name>
<evidence type="ECO:0000256" key="3">
    <source>
        <dbReference type="ARBA" id="ARBA00023043"/>
    </source>
</evidence>
<dbReference type="PROSITE" id="PS50297">
    <property type="entry name" value="ANK_REP_REGION"/>
    <property type="match status" value="5"/>
</dbReference>
<keyword evidence="2" id="KW-0677">Repeat</keyword>
<sequence length="1018" mass="115422">MTRSPPKKLSRPTRSKRNRDRSMDNCTLKKDIARRNFKKLATATITDSRRRVVDILDFKKQHDQTLYLVQRDGDLEGSWETEASIEAQDMLSDYQKKVHDESGYSFQGESQGRLSRLSKARAVMAIKNTESALLFSNDENDSNDNFKSGTKRKVSSSNNRSHAKKGKSVGGRKTKAIITLETQKEERQARKVQREVLNVGLIMQEIEENDNSDCCLVCAAGSYKKCLKKDDIKGFKRALNDVDNVPAPSDNNSYDLGILGLSIVLGKMNFIKLIDEKKRELELKPTKRPEIPAKYMKQDFGTGSNYARGAYGGISFRQVQVSRGNRQGDSAFYDNLNTQSEDYKIQVDLDTQLSCENIQGFMSYISKPSFEELETIYSYKQHVNSSPIDVYYAAVAGNRKLVSHLIQTDFQGRSPFNSLHVETLAFIDGRPLGNYRKPQILKNAFEARGITPFHCAAINPSRIYLQEFYEVLDSSERLKVDNCGRTVIFFAAASETSDCLEYLISQGVSVTQMDKYRVTPLVQATRFGRLHNVDLIIKKLLEGKKDNEDSSIVFQSLIRNKRTVLHLAAFFGHIEICRILIRYGCPVEAVEALEKQTALMYAAKNGQFECVRILIEEGNANPEKGDKYAKNALHLACIGGHLEIVKYLLSQGLDANASDSSQNRPAHYAAAFGHLDILRLLIHYGQANPGLSSVWRTTPCSIANVKGHMAVVKYLLSLPGNLINVDFKNEEGRTMLQHTVTESASNVQDQELNLKKARLLISMNANVNVTDLNGDTCLHLIAKSTTFIGCLPRFYESFYPEKRRKERRCEYQSEKLSRTFDDDDQDGIVYYETFAKLLISHGADIHLKNQEGETPLASAMRSNNHSIVILLIQSGAKYWEDVDREGNNFIHYFTRFIAYVDQLQPHRDIDQVQKDRFLAYADAVFNSIETEQPVNDGLKLLANTANNEGYPPIVYGVYQAIRLQKKAVAREKSMIRDVLGYPYQYSTEYKQKYNLEAEEARNYEIDLTLSFNLWASIS</sequence>
<dbReference type="PANTHER" id="PTHR24161">
    <property type="entry name" value="ANK_REP_REGION DOMAIN-CONTAINING PROTEIN-RELATED"/>
    <property type="match status" value="1"/>
</dbReference>
<dbReference type="Proteomes" id="UP000253551">
    <property type="component" value="Unassembled WGS sequence"/>
</dbReference>
<dbReference type="InterPro" id="IPR036770">
    <property type="entry name" value="Ankyrin_rpt-contain_sf"/>
</dbReference>
<evidence type="ECO:0000313" key="6">
    <source>
        <dbReference type="EMBL" id="RCI07329.1"/>
    </source>
</evidence>
<feature type="region of interest" description="Disordered" evidence="5">
    <location>
        <begin position="1"/>
        <end position="22"/>
    </location>
</feature>
<dbReference type="SUPFAM" id="SSF48403">
    <property type="entry name" value="Ankyrin repeat"/>
    <property type="match status" value="2"/>
</dbReference>
<dbReference type="EC" id="2.3.1.225" evidence="1"/>
<feature type="repeat" description="ANK" evidence="4">
    <location>
        <begin position="661"/>
        <end position="685"/>
    </location>
</feature>
<accession>A0A367KYP1</accession>
<dbReference type="Gene3D" id="1.25.40.20">
    <property type="entry name" value="Ankyrin repeat-containing domain"/>
    <property type="match status" value="3"/>
</dbReference>
<feature type="repeat" description="ANK" evidence="4">
    <location>
        <begin position="560"/>
        <end position="592"/>
    </location>
</feature>
<keyword evidence="7" id="KW-1185">Reference proteome</keyword>
<dbReference type="SMART" id="SM00248">
    <property type="entry name" value="ANK"/>
    <property type="match status" value="11"/>
</dbReference>
<reference evidence="6 7" key="1">
    <citation type="journal article" date="2018" name="G3 (Bethesda)">
        <title>Phylogenetic and Phylogenomic Definition of Rhizopus Species.</title>
        <authorList>
            <person name="Gryganskyi A.P."/>
            <person name="Golan J."/>
            <person name="Dolatabadi S."/>
            <person name="Mondo S."/>
            <person name="Robb S."/>
            <person name="Idnurm A."/>
            <person name="Muszewska A."/>
            <person name="Steczkiewicz K."/>
            <person name="Masonjones S."/>
            <person name="Liao H.L."/>
            <person name="Gajdeczka M.T."/>
            <person name="Anike F."/>
            <person name="Vuek A."/>
            <person name="Anishchenko I.M."/>
            <person name="Voigt K."/>
            <person name="de Hoog G.S."/>
            <person name="Smith M.E."/>
            <person name="Heitman J."/>
            <person name="Vilgalys R."/>
            <person name="Stajich J.E."/>
        </authorList>
    </citation>
    <scope>NUCLEOTIDE SEQUENCE [LARGE SCALE GENOMIC DNA]</scope>
    <source>
        <strain evidence="6 7">LSU 92-RS-03</strain>
    </source>
</reference>
<feature type="region of interest" description="Disordered" evidence="5">
    <location>
        <begin position="137"/>
        <end position="172"/>
    </location>
</feature>
<dbReference type="Pfam" id="PF12796">
    <property type="entry name" value="Ank_2"/>
    <property type="match status" value="2"/>
</dbReference>
<keyword evidence="3 4" id="KW-0040">ANK repeat</keyword>
<dbReference type="AlphaFoldDB" id="A0A367KYP1"/>
<evidence type="ECO:0000256" key="5">
    <source>
        <dbReference type="SAM" id="MobiDB-lite"/>
    </source>
</evidence>
<proteinExistence type="predicted"/>
<comment type="caution">
    <text evidence="6">The sequence shown here is derived from an EMBL/GenBank/DDBJ whole genome shotgun (WGS) entry which is preliminary data.</text>
</comment>
<feature type="compositionally biased region" description="Basic residues" evidence="5">
    <location>
        <begin position="1"/>
        <end position="19"/>
    </location>
</feature>
<evidence type="ECO:0000256" key="1">
    <source>
        <dbReference type="ARBA" id="ARBA00012210"/>
    </source>
</evidence>
<organism evidence="6 7">
    <name type="scientific">Rhizopus stolonifer</name>
    <name type="common">Rhizopus nigricans</name>
    <dbReference type="NCBI Taxonomy" id="4846"/>
    <lineage>
        <taxon>Eukaryota</taxon>
        <taxon>Fungi</taxon>
        <taxon>Fungi incertae sedis</taxon>
        <taxon>Mucoromycota</taxon>
        <taxon>Mucoromycotina</taxon>
        <taxon>Mucoromycetes</taxon>
        <taxon>Mucorales</taxon>
        <taxon>Mucorineae</taxon>
        <taxon>Rhizopodaceae</taxon>
        <taxon>Rhizopus</taxon>
    </lineage>
</organism>
<feature type="repeat" description="ANK" evidence="4">
    <location>
        <begin position="851"/>
        <end position="876"/>
    </location>
</feature>
<dbReference type="STRING" id="4846.A0A367KYP1"/>
<gene>
    <name evidence="6" type="ORF">CU098_014009</name>
</gene>
<dbReference type="Pfam" id="PF13637">
    <property type="entry name" value="Ank_4"/>
    <property type="match status" value="1"/>
</dbReference>
<evidence type="ECO:0000313" key="7">
    <source>
        <dbReference type="Proteomes" id="UP000253551"/>
    </source>
</evidence>
<evidence type="ECO:0000256" key="2">
    <source>
        <dbReference type="ARBA" id="ARBA00022737"/>
    </source>
</evidence>
<feature type="compositionally biased region" description="Basic residues" evidence="5">
    <location>
        <begin position="161"/>
        <end position="172"/>
    </location>
</feature>
<dbReference type="PRINTS" id="PR01415">
    <property type="entry name" value="ANKYRIN"/>
</dbReference>
<dbReference type="OrthoDB" id="2017365at2759"/>
<evidence type="ECO:0000256" key="4">
    <source>
        <dbReference type="PROSITE-ProRule" id="PRU00023"/>
    </source>
</evidence>
<dbReference type="InterPro" id="IPR002110">
    <property type="entry name" value="Ankyrin_rpt"/>
</dbReference>
<dbReference type="EMBL" id="PJQM01000002">
    <property type="protein sequence ID" value="RCI07329.1"/>
    <property type="molecule type" value="Genomic_DNA"/>
</dbReference>
<dbReference type="PANTHER" id="PTHR24161:SF85">
    <property type="entry name" value="PALMITOYLTRANSFERASE HIP14"/>
    <property type="match status" value="1"/>
</dbReference>
<dbReference type="PROSITE" id="PS50088">
    <property type="entry name" value="ANK_REPEAT"/>
    <property type="match status" value="5"/>
</dbReference>
<protein>
    <recommendedName>
        <fullName evidence="1">protein S-acyltransferase</fullName>
        <ecNumber evidence="1">2.3.1.225</ecNumber>
    </recommendedName>
</protein>
<feature type="repeat" description="ANK" evidence="4">
    <location>
        <begin position="594"/>
        <end position="618"/>
    </location>
</feature>
<feature type="repeat" description="ANK" evidence="4">
    <location>
        <begin position="628"/>
        <end position="660"/>
    </location>
</feature>